<comment type="subcellular location">
    <subcellularLocation>
        <location evidence="4">Cytoplasm</location>
    </subcellularLocation>
</comment>
<dbReference type="SUPFAM" id="SSF141457">
    <property type="entry name" value="BH3618-like"/>
    <property type="match status" value="1"/>
</dbReference>
<accession>A0ABS1J5F1</accession>
<dbReference type="InterPro" id="IPR003775">
    <property type="entry name" value="Flagellar_assembly_factor_FliW"/>
</dbReference>
<keyword evidence="5" id="KW-0282">Flagellum</keyword>
<keyword evidence="3 4" id="KW-0810">Translation regulation</keyword>
<keyword evidence="5" id="KW-0966">Cell projection</keyword>
<evidence type="ECO:0000256" key="4">
    <source>
        <dbReference type="HAMAP-Rule" id="MF_01185"/>
    </source>
</evidence>
<dbReference type="EMBL" id="JAEQNB010000001">
    <property type="protein sequence ID" value="MBL0385517.1"/>
    <property type="molecule type" value="Genomic_DNA"/>
</dbReference>
<name>A0ABS1J5F1_9BACL</name>
<evidence type="ECO:0000256" key="2">
    <source>
        <dbReference type="ARBA" id="ARBA00022795"/>
    </source>
</evidence>
<evidence type="ECO:0000256" key="3">
    <source>
        <dbReference type="ARBA" id="ARBA00022845"/>
    </source>
</evidence>
<dbReference type="PANTHER" id="PTHR39190">
    <property type="entry name" value="FLAGELLAR ASSEMBLY FACTOR FLIW"/>
    <property type="match status" value="1"/>
</dbReference>
<evidence type="ECO:0000313" key="6">
    <source>
        <dbReference type="Proteomes" id="UP000602284"/>
    </source>
</evidence>
<dbReference type="Pfam" id="PF02623">
    <property type="entry name" value="FliW"/>
    <property type="match status" value="1"/>
</dbReference>
<comment type="function">
    <text evidence="4">Acts as an anti-CsrA protein, binds CsrA and prevents it from repressing translation of its target genes, one of which is flagellin. Binds to flagellin and participates in the assembly of the flagellum.</text>
</comment>
<gene>
    <name evidence="4 5" type="primary">fliW</name>
    <name evidence="5" type="ORF">JJB07_02545</name>
</gene>
<comment type="similarity">
    <text evidence="4">Belongs to the FliW family.</text>
</comment>
<dbReference type="Gene3D" id="2.30.290.10">
    <property type="entry name" value="BH3618-like"/>
    <property type="match status" value="1"/>
</dbReference>
<evidence type="ECO:0000256" key="1">
    <source>
        <dbReference type="ARBA" id="ARBA00022490"/>
    </source>
</evidence>
<dbReference type="RefSeq" id="WP_201630833.1">
    <property type="nucleotide sequence ID" value="NZ_JAEQNB010000001.1"/>
</dbReference>
<dbReference type="Proteomes" id="UP000602284">
    <property type="component" value="Unassembled WGS sequence"/>
</dbReference>
<dbReference type="HAMAP" id="MF_01185">
    <property type="entry name" value="FliW"/>
    <property type="match status" value="1"/>
</dbReference>
<reference evidence="5 6" key="1">
    <citation type="submission" date="2021-01" db="EMBL/GenBank/DDBJ databases">
        <title>Tumebacillus sp. strain ITR2 16S ribosomal RNA gene Genome sequencing and assembly.</title>
        <authorList>
            <person name="Kang M."/>
        </authorList>
    </citation>
    <scope>NUCLEOTIDE SEQUENCE [LARGE SCALE GENOMIC DNA]</scope>
    <source>
        <strain evidence="5 6">ITR2</strain>
    </source>
</reference>
<keyword evidence="5" id="KW-0969">Cilium</keyword>
<protein>
    <recommendedName>
        <fullName evidence="4">Flagellar assembly factor FliW</fullName>
    </recommendedName>
</protein>
<keyword evidence="1 4" id="KW-0963">Cytoplasm</keyword>
<organism evidence="5 6">
    <name type="scientific">Tumebacillus amylolyticus</name>
    <dbReference type="NCBI Taxonomy" id="2801339"/>
    <lineage>
        <taxon>Bacteria</taxon>
        <taxon>Bacillati</taxon>
        <taxon>Bacillota</taxon>
        <taxon>Bacilli</taxon>
        <taxon>Bacillales</taxon>
        <taxon>Alicyclobacillaceae</taxon>
        <taxon>Tumebacillus</taxon>
    </lineage>
</organism>
<comment type="caution">
    <text evidence="5">The sequence shown here is derived from an EMBL/GenBank/DDBJ whole genome shotgun (WGS) entry which is preliminary data.</text>
</comment>
<proteinExistence type="inferred from homology"/>
<evidence type="ECO:0000313" key="5">
    <source>
        <dbReference type="EMBL" id="MBL0385517.1"/>
    </source>
</evidence>
<keyword evidence="2 4" id="KW-1005">Bacterial flagellum biogenesis</keyword>
<comment type="subunit">
    <text evidence="4">Interacts with translational regulator CsrA and flagellin(s).</text>
</comment>
<dbReference type="PANTHER" id="PTHR39190:SF1">
    <property type="entry name" value="FLAGELLAR ASSEMBLY FACTOR FLIW"/>
    <property type="match status" value="1"/>
</dbReference>
<keyword evidence="6" id="KW-1185">Reference proteome</keyword>
<sequence>MEIASVVLGKLEVEGDAVLTFADGLYGFEVIREYVLVQTDATLPFAYMQAKDEPGICLLVADPFVFNPSYEFDLSAQDTQALGNPAPSDLQIWVTVTTEEEMEQSTMNLLAPLVLNTTTKVGRQVVLHESGYQSRTPMFPKKEAE</sequence>
<keyword evidence="4" id="KW-0143">Chaperone</keyword>
<dbReference type="InterPro" id="IPR024046">
    <property type="entry name" value="Flagellar_assmbl_FliW_dom_sf"/>
</dbReference>